<dbReference type="PRINTS" id="PR00411">
    <property type="entry name" value="PNDRDTASEI"/>
</dbReference>
<comment type="cofactor">
    <cofactor evidence="1">
        <name>FAD</name>
        <dbReference type="ChEBI" id="CHEBI:57692"/>
    </cofactor>
</comment>
<dbReference type="InterPro" id="IPR004099">
    <property type="entry name" value="Pyr_nucl-diS_OxRdtase_dimer"/>
</dbReference>
<feature type="transmembrane region" description="Helical" evidence="10">
    <location>
        <begin position="195"/>
        <end position="213"/>
    </location>
</feature>
<keyword evidence="10" id="KW-0472">Membrane</keyword>
<keyword evidence="4 9" id="KW-0274">FAD</keyword>
<keyword evidence="10" id="KW-0812">Transmembrane</keyword>
<dbReference type="InterPro" id="IPR012999">
    <property type="entry name" value="Pyr_OxRdtase_I_AS"/>
</dbReference>
<evidence type="ECO:0000259" key="11">
    <source>
        <dbReference type="Pfam" id="PF02852"/>
    </source>
</evidence>
<evidence type="ECO:0000256" key="2">
    <source>
        <dbReference type="ARBA" id="ARBA00007532"/>
    </source>
</evidence>
<keyword evidence="15" id="KW-1185">Reference proteome</keyword>
<keyword evidence="10" id="KW-1133">Transmembrane helix</keyword>
<dbReference type="FunFam" id="3.30.390.30:FF:000001">
    <property type="entry name" value="Dihydrolipoyl dehydrogenase"/>
    <property type="match status" value="1"/>
</dbReference>
<comment type="caution">
    <text evidence="14">The sequence shown here is derived from an EMBL/GenBank/DDBJ whole genome shotgun (WGS) entry which is preliminary data.</text>
</comment>
<accession>A0A545SXD1</accession>
<comment type="similarity">
    <text evidence="2 9">Belongs to the class-I pyridine nucleotide-disulfide oxidoreductase family.</text>
</comment>
<keyword evidence="3 9" id="KW-0285">Flavoprotein</keyword>
<proteinExistence type="inferred from homology"/>
<dbReference type="InterPro" id="IPR036188">
    <property type="entry name" value="FAD/NAD-bd_sf"/>
</dbReference>
<feature type="domain" description="Pyridine nucleotide-disulphide oxidoreductase dimerisation" evidence="11">
    <location>
        <begin position="572"/>
        <end position="680"/>
    </location>
</feature>
<gene>
    <name evidence="14" type="ORF">FKG94_22745</name>
</gene>
<feature type="transmembrane region" description="Helical" evidence="10">
    <location>
        <begin position="76"/>
        <end position="97"/>
    </location>
</feature>
<feature type="transmembrane region" description="Helical" evidence="10">
    <location>
        <begin position="7"/>
        <end position="25"/>
    </location>
</feature>
<feature type="transmembrane region" description="Helical" evidence="10">
    <location>
        <begin position="45"/>
        <end position="69"/>
    </location>
</feature>
<evidence type="ECO:0000259" key="12">
    <source>
        <dbReference type="Pfam" id="PF07992"/>
    </source>
</evidence>
<evidence type="ECO:0000313" key="15">
    <source>
        <dbReference type="Proteomes" id="UP000319732"/>
    </source>
</evidence>
<evidence type="ECO:0000256" key="10">
    <source>
        <dbReference type="SAM" id="Phobius"/>
    </source>
</evidence>
<dbReference type="Pfam" id="PF09335">
    <property type="entry name" value="VTT_dom"/>
    <property type="match status" value="1"/>
</dbReference>
<feature type="domain" description="VTT" evidence="13">
    <location>
        <begin position="64"/>
        <end position="177"/>
    </location>
</feature>
<keyword evidence="8 9" id="KW-0676">Redox-active center</keyword>
<dbReference type="GO" id="GO:0003955">
    <property type="term" value="F:NAD(P)H dehydrogenase (quinone) activity"/>
    <property type="evidence" value="ECO:0007669"/>
    <property type="project" value="TreeGrafter"/>
</dbReference>
<feature type="domain" description="FAD/NAD(P)-binding" evidence="12">
    <location>
        <begin position="234"/>
        <end position="550"/>
    </location>
</feature>
<evidence type="ECO:0000256" key="4">
    <source>
        <dbReference type="ARBA" id="ARBA00022827"/>
    </source>
</evidence>
<feature type="transmembrane region" description="Helical" evidence="10">
    <location>
        <begin position="156"/>
        <end position="175"/>
    </location>
</feature>
<protein>
    <submittedName>
        <fullName evidence="14">Pyridine nucleotide-disulfide oxidoreductase</fullName>
    </submittedName>
</protein>
<dbReference type="Gene3D" id="3.30.390.30">
    <property type="match status" value="1"/>
</dbReference>
<evidence type="ECO:0000256" key="6">
    <source>
        <dbReference type="ARBA" id="ARBA00023002"/>
    </source>
</evidence>
<dbReference type="GO" id="GO:0050660">
    <property type="term" value="F:flavin adenine dinucleotide binding"/>
    <property type="evidence" value="ECO:0007669"/>
    <property type="project" value="TreeGrafter"/>
</dbReference>
<dbReference type="PRINTS" id="PR00368">
    <property type="entry name" value="FADPNR"/>
</dbReference>
<dbReference type="Proteomes" id="UP000319732">
    <property type="component" value="Unassembled WGS sequence"/>
</dbReference>
<evidence type="ECO:0000259" key="13">
    <source>
        <dbReference type="Pfam" id="PF09335"/>
    </source>
</evidence>
<dbReference type="InterPro" id="IPR023753">
    <property type="entry name" value="FAD/NAD-binding_dom"/>
</dbReference>
<evidence type="ECO:0000256" key="1">
    <source>
        <dbReference type="ARBA" id="ARBA00001974"/>
    </source>
</evidence>
<dbReference type="InterPro" id="IPR032816">
    <property type="entry name" value="VTT_dom"/>
</dbReference>
<dbReference type="SUPFAM" id="SSF51905">
    <property type="entry name" value="FAD/NAD(P)-binding domain"/>
    <property type="match status" value="1"/>
</dbReference>
<evidence type="ECO:0000256" key="7">
    <source>
        <dbReference type="ARBA" id="ARBA00023157"/>
    </source>
</evidence>
<evidence type="ECO:0000256" key="3">
    <source>
        <dbReference type="ARBA" id="ARBA00022630"/>
    </source>
</evidence>
<dbReference type="EMBL" id="VHSG01000027">
    <property type="protein sequence ID" value="TQV69616.1"/>
    <property type="molecule type" value="Genomic_DNA"/>
</dbReference>
<feature type="transmembrane region" description="Helical" evidence="10">
    <location>
        <begin position="126"/>
        <end position="149"/>
    </location>
</feature>
<name>A0A545SXD1_9GAMM</name>
<evidence type="ECO:0000256" key="5">
    <source>
        <dbReference type="ARBA" id="ARBA00022857"/>
    </source>
</evidence>
<dbReference type="Gene3D" id="3.50.50.60">
    <property type="entry name" value="FAD/NAD(P)-binding domain"/>
    <property type="match status" value="2"/>
</dbReference>
<dbReference type="GO" id="GO:0005886">
    <property type="term" value="C:plasma membrane"/>
    <property type="evidence" value="ECO:0007669"/>
    <property type="project" value="UniProtKB-ARBA"/>
</dbReference>
<dbReference type="PROSITE" id="PS00076">
    <property type="entry name" value="PYRIDINE_REDOX_1"/>
    <property type="match status" value="1"/>
</dbReference>
<organism evidence="14 15">
    <name type="scientific">Exilibacterium tricleocarpae</name>
    <dbReference type="NCBI Taxonomy" id="2591008"/>
    <lineage>
        <taxon>Bacteria</taxon>
        <taxon>Pseudomonadati</taxon>
        <taxon>Pseudomonadota</taxon>
        <taxon>Gammaproteobacteria</taxon>
        <taxon>Cellvibrionales</taxon>
        <taxon>Cellvibrionaceae</taxon>
        <taxon>Exilibacterium</taxon>
    </lineage>
</organism>
<dbReference type="Pfam" id="PF02852">
    <property type="entry name" value="Pyr_redox_dim"/>
    <property type="match status" value="1"/>
</dbReference>
<keyword evidence="7" id="KW-1015">Disulfide bond</keyword>
<feature type="transmembrane region" description="Helical" evidence="10">
    <location>
        <begin position="234"/>
        <end position="254"/>
    </location>
</feature>
<dbReference type="SUPFAM" id="SSF55424">
    <property type="entry name" value="FAD/NAD-linked reductases, dimerisation (C-terminal) domain"/>
    <property type="match status" value="1"/>
</dbReference>
<dbReference type="GO" id="GO:0016668">
    <property type="term" value="F:oxidoreductase activity, acting on a sulfur group of donors, NAD(P) as acceptor"/>
    <property type="evidence" value="ECO:0007669"/>
    <property type="project" value="InterPro"/>
</dbReference>
<dbReference type="AlphaFoldDB" id="A0A545SXD1"/>
<dbReference type="PANTHER" id="PTHR43014:SF2">
    <property type="entry name" value="MERCURIC REDUCTASE"/>
    <property type="match status" value="1"/>
</dbReference>
<evidence type="ECO:0000256" key="9">
    <source>
        <dbReference type="RuleBase" id="RU003691"/>
    </source>
</evidence>
<sequence length="721" mass="79151">MTLKKLIVLGVVVAAITAFFVFNGQQYLSLDQFREWVTEEPVLTAGLYFAIYVVVTGLSLPGAAIMTLIGGAIFGLWWGLLLVSFASSVGATLAFAVSRTLLGDWVQEKFSAQLQTINRGVEKDGAFYLFSLRLIPIIPFFVINLAFGLTPIRTWTFYWVSQLGMLAGTFVYVNAGAELGAVEELSASGILTPGIISAFLLLAAFPFLARALMGRLRNYQLYKPYPKPKSFDNNMVVIGAGSAGLVSALIAATVKAKVVLIERHRMGGDCLNTGCVPSKALIRSAKINHYIERATQFGLRAERGTVDFAGVMERVQKVIKKIEPHDSVERYTEMGVECVAGDAKVLSPYAVQVGNRVITTRNIVLASGARPFVPPIPGIEQTGYLTSDTLWELREQPERLLVMGAGPIGCELAQSFSRLGTGVTLVDMAPRIMPREDEDVSDYVAATFEREGIEVLVGHKAVGFRREGERQIARFDRDGVPVDVEFDQLLVAVGRKANVENMGLEDLGITTTPQGTLEVDEYLRTRYPNIYACGDLTGPYQFTHMAGHQAWYAAVNALFGRFKKFKVDYSVVPWATFTDPEVGRVGLNETDARQQGIDYEVTVYGIDDLDRAIADDEDRGFVKVLTRARSDKILGATIVGYHAAELIVEFITAMKHGIGLNKILATVHIYPTLSEANKYAAGVWKKARKPEGLLGWVEKYHAWQRRGGAGVNSTQSETVRS</sequence>
<evidence type="ECO:0000313" key="14">
    <source>
        <dbReference type="EMBL" id="TQV69616.1"/>
    </source>
</evidence>
<dbReference type="OrthoDB" id="9800167at2"/>
<reference evidence="14 15" key="1">
    <citation type="submission" date="2019-06" db="EMBL/GenBank/DDBJ databases">
        <title>Whole genome sequence for Cellvibrionaceae sp. R142.</title>
        <authorList>
            <person name="Wang G."/>
        </authorList>
    </citation>
    <scope>NUCLEOTIDE SEQUENCE [LARGE SCALE GENOMIC DNA]</scope>
    <source>
        <strain evidence="14 15">R142</strain>
    </source>
</reference>
<dbReference type="PANTHER" id="PTHR43014">
    <property type="entry name" value="MERCURIC REDUCTASE"/>
    <property type="match status" value="1"/>
</dbReference>
<evidence type="ECO:0000256" key="8">
    <source>
        <dbReference type="ARBA" id="ARBA00023284"/>
    </source>
</evidence>
<dbReference type="Pfam" id="PF07992">
    <property type="entry name" value="Pyr_redox_2"/>
    <property type="match status" value="1"/>
</dbReference>
<dbReference type="RefSeq" id="WP_142929254.1">
    <property type="nucleotide sequence ID" value="NZ_ML660105.1"/>
</dbReference>
<keyword evidence="6 9" id="KW-0560">Oxidoreductase</keyword>
<keyword evidence="5" id="KW-0521">NADP</keyword>
<dbReference type="InterPro" id="IPR016156">
    <property type="entry name" value="FAD/NAD-linked_Rdtase_dimer_sf"/>
</dbReference>